<dbReference type="RefSeq" id="WP_340365147.1">
    <property type="nucleotide sequence ID" value="NZ_JBBKZV010000011.1"/>
</dbReference>
<dbReference type="Pfam" id="PF05488">
    <property type="entry name" value="PAAR_motif"/>
    <property type="match status" value="1"/>
</dbReference>
<reference evidence="2 3" key="1">
    <citation type="submission" date="2024-03" db="EMBL/GenBank/DDBJ databases">
        <title>Novel species of the genus Variovorax.</title>
        <authorList>
            <person name="Liu Q."/>
            <person name="Xin Y.-H."/>
        </authorList>
    </citation>
    <scope>NUCLEOTIDE SEQUENCE [LARGE SCALE GENOMIC DNA]</scope>
    <source>
        <strain evidence="2 3">KACC 18501</strain>
    </source>
</reference>
<keyword evidence="3" id="KW-1185">Reference proteome</keyword>
<accession>A0ABU8W2K0</accession>
<organism evidence="2 3">
    <name type="scientific">Variovorax humicola</name>
    <dbReference type="NCBI Taxonomy" id="1769758"/>
    <lineage>
        <taxon>Bacteria</taxon>
        <taxon>Pseudomonadati</taxon>
        <taxon>Pseudomonadota</taxon>
        <taxon>Betaproteobacteria</taxon>
        <taxon>Burkholderiales</taxon>
        <taxon>Comamonadaceae</taxon>
        <taxon>Variovorax</taxon>
    </lineage>
</organism>
<name>A0ABU8W2K0_9BURK</name>
<evidence type="ECO:0000313" key="3">
    <source>
        <dbReference type="Proteomes" id="UP001363010"/>
    </source>
</evidence>
<sequence>MHRQGQAAGRRRRWKGARHEQARDPGGRGDTTTHGGKVITGADNDTVQDRPIARLGDEVDCPLHGVNKIIEGEAGYGIGGRPVALEGHRTKCGSVLIGSIGKTVG</sequence>
<proteinExistence type="predicted"/>
<dbReference type="InterPro" id="IPR008727">
    <property type="entry name" value="PAAR_motif"/>
</dbReference>
<dbReference type="CDD" id="cd14744">
    <property type="entry name" value="PAAR_CT_2"/>
    <property type="match status" value="1"/>
</dbReference>
<dbReference type="Proteomes" id="UP001363010">
    <property type="component" value="Unassembled WGS sequence"/>
</dbReference>
<evidence type="ECO:0000313" key="2">
    <source>
        <dbReference type="EMBL" id="MEJ8824115.1"/>
    </source>
</evidence>
<dbReference type="EMBL" id="JBBKZV010000011">
    <property type="protein sequence ID" value="MEJ8824115.1"/>
    <property type="molecule type" value="Genomic_DNA"/>
</dbReference>
<protein>
    <submittedName>
        <fullName evidence="2">PAAR domain-containing protein</fullName>
    </submittedName>
</protein>
<comment type="caution">
    <text evidence="2">The sequence shown here is derived from an EMBL/GenBank/DDBJ whole genome shotgun (WGS) entry which is preliminary data.</text>
</comment>
<feature type="compositionally biased region" description="Basic and acidic residues" evidence="1">
    <location>
        <begin position="17"/>
        <end position="27"/>
    </location>
</feature>
<gene>
    <name evidence="2" type="ORF">WKW80_19120</name>
</gene>
<dbReference type="Gene3D" id="2.60.200.60">
    <property type="match status" value="1"/>
</dbReference>
<feature type="region of interest" description="Disordered" evidence="1">
    <location>
        <begin position="1"/>
        <end position="49"/>
    </location>
</feature>
<feature type="compositionally biased region" description="Basic residues" evidence="1">
    <location>
        <begin position="1"/>
        <end position="16"/>
    </location>
</feature>
<evidence type="ECO:0000256" key="1">
    <source>
        <dbReference type="SAM" id="MobiDB-lite"/>
    </source>
</evidence>